<organism evidence="2 3">
    <name type="scientific">Methanocella arvoryzae (strain DSM 22066 / NBRC 105507 / MRE50)</name>
    <dbReference type="NCBI Taxonomy" id="351160"/>
    <lineage>
        <taxon>Archaea</taxon>
        <taxon>Methanobacteriati</taxon>
        <taxon>Methanobacteriota</taxon>
        <taxon>Stenosarchaea group</taxon>
        <taxon>Methanomicrobia</taxon>
        <taxon>Methanocellales</taxon>
        <taxon>Methanocellaceae</taxon>
        <taxon>Methanocella</taxon>
    </lineage>
</organism>
<keyword evidence="1" id="KW-1133">Transmembrane helix</keyword>
<dbReference type="GeneID" id="5144431"/>
<protein>
    <recommendedName>
        <fullName evidence="4">Transcription regulator (ArsR family)</fullName>
    </recommendedName>
</protein>
<dbReference type="Gene3D" id="1.10.10.10">
    <property type="entry name" value="Winged helix-like DNA-binding domain superfamily/Winged helix DNA-binding domain"/>
    <property type="match status" value="2"/>
</dbReference>
<dbReference type="RefSeq" id="WP_012036355.1">
    <property type="nucleotide sequence ID" value="NC_009464.1"/>
</dbReference>
<evidence type="ECO:0000313" key="2">
    <source>
        <dbReference type="EMBL" id="CAJ36156.1"/>
    </source>
</evidence>
<name>Q0W637_METAR</name>
<dbReference type="KEGG" id="rci:RCIX785"/>
<dbReference type="Pfam" id="PF13412">
    <property type="entry name" value="HTH_24"/>
    <property type="match status" value="2"/>
</dbReference>
<evidence type="ECO:0008006" key="4">
    <source>
        <dbReference type="Google" id="ProtNLM"/>
    </source>
</evidence>
<dbReference type="InterPro" id="IPR036390">
    <property type="entry name" value="WH_DNA-bd_sf"/>
</dbReference>
<reference evidence="2 3" key="1">
    <citation type="journal article" date="2006" name="Science">
        <title>Genome of rice cluster I archaea -- the key methane producers in the rice rhizosphere.</title>
        <authorList>
            <person name="Erkel C."/>
            <person name="Kube M."/>
            <person name="Reinhardt R."/>
            <person name="Liesack W."/>
        </authorList>
    </citation>
    <scope>NUCLEOTIDE SEQUENCE [LARGE SCALE GENOMIC DNA]</scope>
    <source>
        <strain evidence="3">DSM 22066 / NBRC 105507 / MRE50</strain>
    </source>
</reference>
<sequence>MRIPLVITAVAILVMSAVTIFGVLTTTMAPAVTVGDSGGYVVTPAAPDGSAGKTPVDAPLTSYGNLPLWVKIASALDALLIAIGLIGVAPAIIGRIQDVLDNSNRQAIFYYVLNNPGCTPAEITARQNMNNSTVKYHLLMLELEGKVSKRRMGKFTRFYNNAGVNDMEKVVASYLRNDTSRNILQVVMDNPGITNNVLSERFSLDKSTVHWHMERFLKDGLVGFEQDGKYKKYFVRAEASTAFIKLSGHSHMSQPAMAAITAEKAS</sequence>
<dbReference type="InterPro" id="IPR011991">
    <property type="entry name" value="ArsR-like_HTH"/>
</dbReference>
<dbReference type="Proteomes" id="UP000000663">
    <property type="component" value="Chromosome"/>
</dbReference>
<dbReference type="STRING" id="351160.RCIX785"/>
<dbReference type="SUPFAM" id="SSF46785">
    <property type="entry name" value="Winged helix' DNA-binding domain"/>
    <property type="match status" value="2"/>
</dbReference>
<dbReference type="PANTHER" id="PTHR36216:SF1">
    <property type="entry name" value="HTH ARSR-TYPE DOMAIN-CONTAINING PROTEIN"/>
    <property type="match status" value="1"/>
</dbReference>
<proteinExistence type="predicted"/>
<accession>Q0W637</accession>
<dbReference type="eggNOG" id="arCOG02611">
    <property type="taxonomic scope" value="Archaea"/>
</dbReference>
<evidence type="ECO:0000256" key="1">
    <source>
        <dbReference type="SAM" id="Phobius"/>
    </source>
</evidence>
<dbReference type="CDD" id="cd00090">
    <property type="entry name" value="HTH_ARSR"/>
    <property type="match status" value="2"/>
</dbReference>
<keyword evidence="1" id="KW-0812">Transmembrane</keyword>
<gene>
    <name evidence="2" type="ORF">RCIX785</name>
</gene>
<dbReference type="InterPro" id="IPR036388">
    <property type="entry name" value="WH-like_DNA-bd_sf"/>
</dbReference>
<feature type="transmembrane region" description="Helical" evidence="1">
    <location>
        <begin position="68"/>
        <end position="93"/>
    </location>
</feature>
<dbReference type="EMBL" id="AM114193">
    <property type="protein sequence ID" value="CAJ36156.1"/>
    <property type="molecule type" value="Genomic_DNA"/>
</dbReference>
<evidence type="ECO:0000313" key="3">
    <source>
        <dbReference type="Proteomes" id="UP000000663"/>
    </source>
</evidence>
<dbReference type="OrthoDB" id="28610at2157"/>
<keyword evidence="1" id="KW-0472">Membrane</keyword>
<dbReference type="AlphaFoldDB" id="Q0W637"/>
<dbReference type="PANTHER" id="PTHR36216">
    <property type="entry name" value="TRANSCRIPTIONAL REGULATOR, TRMB"/>
    <property type="match status" value="1"/>
</dbReference>
<keyword evidence="3" id="KW-1185">Reference proteome</keyword>